<keyword evidence="1" id="KW-0802">TPR repeat</keyword>
<dbReference type="InterPro" id="IPR011990">
    <property type="entry name" value="TPR-like_helical_dom_sf"/>
</dbReference>
<name>A0A540W0K0_9ACTN</name>
<dbReference type="RefSeq" id="WP_141633232.1">
    <property type="nucleotide sequence ID" value="NZ_VIGB01000003.1"/>
</dbReference>
<organism evidence="2 3">
    <name type="scientific">Kitasatospora acidiphila</name>
    <dbReference type="NCBI Taxonomy" id="2567942"/>
    <lineage>
        <taxon>Bacteria</taxon>
        <taxon>Bacillati</taxon>
        <taxon>Actinomycetota</taxon>
        <taxon>Actinomycetes</taxon>
        <taxon>Kitasatosporales</taxon>
        <taxon>Streptomycetaceae</taxon>
        <taxon>Kitasatospora</taxon>
    </lineage>
</organism>
<dbReference type="Proteomes" id="UP000319103">
    <property type="component" value="Unassembled WGS sequence"/>
</dbReference>
<dbReference type="AlphaFoldDB" id="A0A540W0K0"/>
<evidence type="ECO:0000256" key="1">
    <source>
        <dbReference type="PROSITE-ProRule" id="PRU00339"/>
    </source>
</evidence>
<comment type="caution">
    <text evidence="2">The sequence shown here is derived from an EMBL/GenBank/DDBJ whole genome shotgun (WGS) entry which is preliminary data.</text>
</comment>
<reference evidence="2 3" key="1">
    <citation type="submission" date="2019-06" db="EMBL/GenBank/DDBJ databases">
        <title>Description of Kitasatospora acidophila sp. nov. isolated from pine grove soil, and reclassification of Streptomyces novaecaesareae to Kitasatospora novaeceasareae comb. nov.</title>
        <authorList>
            <person name="Kim M.J."/>
        </authorList>
    </citation>
    <scope>NUCLEOTIDE SEQUENCE [LARGE SCALE GENOMIC DNA]</scope>
    <source>
        <strain evidence="2 3">MMS16-CNU292</strain>
    </source>
</reference>
<dbReference type="SUPFAM" id="SSF48452">
    <property type="entry name" value="TPR-like"/>
    <property type="match status" value="1"/>
</dbReference>
<dbReference type="EMBL" id="VIGB01000003">
    <property type="protein sequence ID" value="TQF02540.1"/>
    <property type="molecule type" value="Genomic_DNA"/>
</dbReference>
<accession>A0A540W0K0</accession>
<dbReference type="PROSITE" id="PS50005">
    <property type="entry name" value="TPR"/>
    <property type="match status" value="1"/>
</dbReference>
<dbReference type="InterPro" id="IPR019734">
    <property type="entry name" value="TPR_rpt"/>
</dbReference>
<evidence type="ECO:0000313" key="3">
    <source>
        <dbReference type="Proteomes" id="UP000319103"/>
    </source>
</evidence>
<evidence type="ECO:0000313" key="2">
    <source>
        <dbReference type="EMBL" id="TQF02540.1"/>
    </source>
</evidence>
<feature type="repeat" description="TPR" evidence="1">
    <location>
        <begin position="191"/>
        <end position="224"/>
    </location>
</feature>
<protein>
    <submittedName>
        <fullName evidence="2">Transcriptional regulator</fullName>
    </submittedName>
</protein>
<dbReference type="Gene3D" id="1.25.40.10">
    <property type="entry name" value="Tetratricopeptide repeat domain"/>
    <property type="match status" value="1"/>
</dbReference>
<dbReference type="OrthoDB" id="3504495at2"/>
<sequence>MFRALAPATGDHRRRVAHLLTLALRAADAVAYKFGYTDLSARLIGLMHWAAEFTEDPALLAAAAYVRTEIYFASNRLDQGLRSIETALDAMPRLDTVTKVASAAALHMRAAVVAGRMRSADQARDHISLAEPLARQLPERLYDGTAVGPDSLRIHQLAVAVELADPADLHRAVAEADHWAPPRALTAERRSHYYIDLGRAQMQLGQRQQTLESLQIARRIAPQHVREHSQVRAQLATLLRLSRGRNEELRAFCRWTRAV</sequence>
<gene>
    <name evidence="2" type="ORF">E6W39_09995</name>
</gene>
<keyword evidence="3" id="KW-1185">Reference proteome</keyword>
<proteinExistence type="predicted"/>